<reference evidence="2 3" key="1">
    <citation type="submission" date="2023-10" db="EMBL/GenBank/DDBJ databases">
        <title>Chromosome-scale genome assembly provides insights into flower coloration mechanisms of Canna indica.</title>
        <authorList>
            <person name="Li C."/>
        </authorList>
    </citation>
    <scope>NUCLEOTIDE SEQUENCE [LARGE SCALE GENOMIC DNA]</scope>
    <source>
        <tissue evidence="2">Flower</tissue>
    </source>
</reference>
<protein>
    <submittedName>
        <fullName evidence="2">Uncharacterized protein</fullName>
    </submittedName>
</protein>
<evidence type="ECO:0000313" key="3">
    <source>
        <dbReference type="Proteomes" id="UP001327560"/>
    </source>
</evidence>
<accession>A0AAQ3L862</accession>
<proteinExistence type="predicted"/>
<feature type="region of interest" description="Disordered" evidence="1">
    <location>
        <begin position="256"/>
        <end position="279"/>
    </location>
</feature>
<evidence type="ECO:0000313" key="2">
    <source>
        <dbReference type="EMBL" id="WOL20111.1"/>
    </source>
</evidence>
<dbReference type="AlphaFoldDB" id="A0AAQ3L862"/>
<sequence>MGNKFWQALASENISKLCYTYGKIDHSHEQCNVTVIPNETVQGKSPVVRPDSNPNAEQFPSSSSQSHSSFTETSKDNLYGPWMVVNRRKKSVGKRATPPEFRTSNDFNSITDNGVEKMKIEAANMKNSLGNETKVVKENFVKNPFATKKAQIPQSDSQIMDVEEFNAPKLNCIPVQVNFEKNVEALHKKLSNTFVIAVNKVIENESSQHEGANIDFNFHEGKKDSRIRKFVNQTIHLSNFPLDLKQNKAKKKRFSKDLSVVSSDGDPNTGQKVTTSSLI</sequence>
<gene>
    <name evidence="2" type="ORF">Cni_G28913</name>
</gene>
<feature type="compositionally biased region" description="Low complexity" evidence="1">
    <location>
        <begin position="57"/>
        <end position="72"/>
    </location>
</feature>
<dbReference type="Proteomes" id="UP001327560">
    <property type="component" value="Chromosome 9"/>
</dbReference>
<organism evidence="2 3">
    <name type="scientific">Canna indica</name>
    <name type="common">Indian-shot</name>
    <dbReference type="NCBI Taxonomy" id="4628"/>
    <lineage>
        <taxon>Eukaryota</taxon>
        <taxon>Viridiplantae</taxon>
        <taxon>Streptophyta</taxon>
        <taxon>Embryophyta</taxon>
        <taxon>Tracheophyta</taxon>
        <taxon>Spermatophyta</taxon>
        <taxon>Magnoliopsida</taxon>
        <taxon>Liliopsida</taxon>
        <taxon>Zingiberales</taxon>
        <taxon>Cannaceae</taxon>
        <taxon>Canna</taxon>
    </lineage>
</organism>
<evidence type="ECO:0000256" key="1">
    <source>
        <dbReference type="SAM" id="MobiDB-lite"/>
    </source>
</evidence>
<feature type="compositionally biased region" description="Polar residues" evidence="1">
    <location>
        <begin position="260"/>
        <end position="279"/>
    </location>
</feature>
<dbReference type="EMBL" id="CP136898">
    <property type="protein sequence ID" value="WOL20111.1"/>
    <property type="molecule type" value="Genomic_DNA"/>
</dbReference>
<name>A0AAQ3L862_9LILI</name>
<feature type="region of interest" description="Disordered" evidence="1">
    <location>
        <begin position="43"/>
        <end position="74"/>
    </location>
</feature>
<keyword evidence="3" id="KW-1185">Reference proteome</keyword>